<dbReference type="AlphaFoldDB" id="A0A511D5F2"/>
<dbReference type="STRING" id="1123024.GCA_000423625_04577"/>
<dbReference type="GO" id="GO:0009086">
    <property type="term" value="P:methionine biosynthetic process"/>
    <property type="evidence" value="ECO:0007669"/>
    <property type="project" value="InterPro"/>
</dbReference>
<keyword evidence="3" id="KW-1185">Reference proteome</keyword>
<evidence type="ECO:0000259" key="1">
    <source>
        <dbReference type="Pfam" id="PF01717"/>
    </source>
</evidence>
<dbReference type="SUPFAM" id="SSF51726">
    <property type="entry name" value="UROD/MetE-like"/>
    <property type="match status" value="1"/>
</dbReference>
<accession>A0A511D5F2</accession>
<proteinExistence type="predicted"/>
<reference evidence="2 3" key="1">
    <citation type="submission" date="2019-07" db="EMBL/GenBank/DDBJ databases">
        <title>Whole genome shotgun sequence of Pseudonocardia asaccharolytica NBRC 16224.</title>
        <authorList>
            <person name="Hosoyama A."/>
            <person name="Uohara A."/>
            <person name="Ohji S."/>
            <person name="Ichikawa N."/>
        </authorList>
    </citation>
    <scope>NUCLEOTIDE SEQUENCE [LARGE SCALE GENOMIC DNA]</scope>
    <source>
        <strain evidence="2 3">NBRC 16224</strain>
    </source>
</reference>
<dbReference type="CDD" id="cd03311">
    <property type="entry name" value="CIMS_C_terminal_like"/>
    <property type="match status" value="1"/>
</dbReference>
<dbReference type="InterPro" id="IPR038071">
    <property type="entry name" value="UROD/MetE-like_sf"/>
</dbReference>
<dbReference type="GO" id="GO:0003871">
    <property type="term" value="F:5-methyltetrahydropteroyltriglutamate-homocysteine S-methyltransferase activity"/>
    <property type="evidence" value="ECO:0007669"/>
    <property type="project" value="InterPro"/>
</dbReference>
<feature type="domain" description="Cobalamin-independent methionine synthase MetE C-terminal/archaeal" evidence="1">
    <location>
        <begin position="9"/>
        <end position="111"/>
    </location>
</feature>
<comment type="caution">
    <text evidence="2">The sequence shown here is derived from an EMBL/GenBank/DDBJ whole genome shotgun (WGS) entry which is preliminary data.</text>
</comment>
<dbReference type="OrthoDB" id="244285at2"/>
<dbReference type="GO" id="GO:0008270">
    <property type="term" value="F:zinc ion binding"/>
    <property type="evidence" value="ECO:0007669"/>
    <property type="project" value="InterPro"/>
</dbReference>
<evidence type="ECO:0000313" key="2">
    <source>
        <dbReference type="EMBL" id="GEL19877.1"/>
    </source>
</evidence>
<dbReference type="Proteomes" id="UP000321328">
    <property type="component" value="Unassembled WGS sequence"/>
</dbReference>
<sequence>MKTSSDAILTTHTGSLPRPDRLAEIHKRRQADEKFDEQAFRHEIEAATVAVVSRQAEIGVSVVSDGEMSKGDYIDYVSWRLGGFGGRTPADSAFYFSDMLDTPELIDFTYRDTNFKLPVCVEEVSYTGHDLVQADITGLRAAIEKSPHQPAEAFLPAVAPGLIAMCFTNRHYSTYEDYVWALAEAMAVEYRAIVDAGFLLQIDAPDLAFGADFFTWMRPEIDRLGLRGFQELSVAAMNRALEGIPAEKVRVHLCWANYMGLHVKDLPLRDVLEPAFGINAMAIGFEAANPAHMHEWQLFEEVAVPNDKVIMPGVIDTKTHVVEHPELVAERIVRYVRLVGKEKVIPGTDCGFGTFVGLGTVHPQAAWRKLESLARGAEIATRRLARA</sequence>
<dbReference type="PANTHER" id="PTHR43844">
    <property type="entry name" value="METHIONINE SYNTHASE"/>
    <property type="match status" value="1"/>
</dbReference>
<dbReference type="PANTHER" id="PTHR43844:SF2">
    <property type="entry name" value="SYNTHASE, VITAMIN-B12 INDEPENDENT, PUTATIVE (AFU_ORTHOLOGUE AFUA_3G12060)-RELATED"/>
    <property type="match status" value="1"/>
</dbReference>
<name>A0A511D5F2_9PSEU</name>
<organism evidence="2 3">
    <name type="scientific">Pseudonocardia asaccharolytica DSM 44247 = NBRC 16224</name>
    <dbReference type="NCBI Taxonomy" id="1123024"/>
    <lineage>
        <taxon>Bacteria</taxon>
        <taxon>Bacillati</taxon>
        <taxon>Actinomycetota</taxon>
        <taxon>Actinomycetes</taxon>
        <taxon>Pseudonocardiales</taxon>
        <taxon>Pseudonocardiaceae</taxon>
        <taxon>Pseudonocardia</taxon>
    </lineage>
</organism>
<dbReference type="RefSeq" id="WP_028931764.1">
    <property type="nucleotide sequence ID" value="NZ_AUII01000037.1"/>
</dbReference>
<evidence type="ECO:0000313" key="3">
    <source>
        <dbReference type="Proteomes" id="UP000321328"/>
    </source>
</evidence>
<dbReference type="InterPro" id="IPR002629">
    <property type="entry name" value="Met_Synth_C/arc"/>
</dbReference>
<gene>
    <name evidence="2" type="ORF">PA7_37140</name>
</gene>
<protein>
    <submittedName>
        <fullName evidence="2">Methionine synthase</fullName>
    </submittedName>
</protein>
<dbReference type="EMBL" id="BJVI01000049">
    <property type="protein sequence ID" value="GEL19877.1"/>
    <property type="molecule type" value="Genomic_DNA"/>
</dbReference>
<dbReference type="Gene3D" id="3.20.20.210">
    <property type="match status" value="1"/>
</dbReference>
<dbReference type="Pfam" id="PF01717">
    <property type="entry name" value="Meth_synt_2"/>
    <property type="match status" value="1"/>
</dbReference>